<reference evidence="2" key="1">
    <citation type="submission" date="2018-05" db="EMBL/GenBank/DDBJ databases">
        <authorList>
            <person name="Lanie J.A."/>
            <person name="Ng W.-L."/>
            <person name="Kazmierczak K.M."/>
            <person name="Andrzejewski T.M."/>
            <person name="Davidsen T.M."/>
            <person name="Wayne K.J."/>
            <person name="Tettelin H."/>
            <person name="Glass J.I."/>
            <person name="Rusch D."/>
            <person name="Podicherti R."/>
            <person name="Tsui H.-C.T."/>
            <person name="Winkler M.E."/>
        </authorList>
    </citation>
    <scope>NUCLEOTIDE SEQUENCE</scope>
</reference>
<dbReference type="PROSITE" id="PS51447">
    <property type="entry name" value="FDX_ACB"/>
    <property type="match status" value="1"/>
</dbReference>
<dbReference type="InterPro" id="IPR036690">
    <property type="entry name" value="Fdx_antiC-bd_sf"/>
</dbReference>
<feature type="non-terminal residue" evidence="2">
    <location>
        <position position="1"/>
    </location>
</feature>
<accession>A0A382MNW2</accession>
<dbReference type="AlphaFoldDB" id="A0A382MNW2"/>
<protein>
    <recommendedName>
        <fullName evidence="1">FDX-ACB domain-containing protein</fullName>
    </recommendedName>
</protein>
<dbReference type="InterPro" id="IPR005121">
    <property type="entry name" value="Fdx_antiC-bd"/>
</dbReference>
<dbReference type="Pfam" id="PF17759">
    <property type="entry name" value="tRNA_synthFbeta"/>
    <property type="match status" value="1"/>
</dbReference>
<dbReference type="InterPro" id="IPR045864">
    <property type="entry name" value="aa-tRNA-synth_II/BPL/LPL"/>
</dbReference>
<dbReference type="Gene3D" id="3.30.930.10">
    <property type="entry name" value="Bira Bifunctional Protein, Domain 2"/>
    <property type="match status" value="1"/>
</dbReference>
<gene>
    <name evidence="2" type="ORF">METZ01_LOCUS303260</name>
</gene>
<dbReference type="SMART" id="SM00896">
    <property type="entry name" value="FDX-ACB"/>
    <property type="match status" value="1"/>
</dbReference>
<dbReference type="Pfam" id="PF03147">
    <property type="entry name" value="FDX-ACB"/>
    <property type="match status" value="1"/>
</dbReference>
<organism evidence="2">
    <name type="scientific">marine metagenome</name>
    <dbReference type="NCBI Taxonomy" id="408172"/>
    <lineage>
        <taxon>unclassified sequences</taxon>
        <taxon>metagenomes</taxon>
        <taxon>ecological metagenomes</taxon>
    </lineage>
</organism>
<evidence type="ECO:0000259" key="1">
    <source>
        <dbReference type="PROSITE" id="PS51447"/>
    </source>
</evidence>
<name>A0A382MNW2_9ZZZZ</name>
<evidence type="ECO:0000313" key="2">
    <source>
        <dbReference type="EMBL" id="SVC50406.1"/>
    </source>
</evidence>
<sequence>GVLSGPQSEQSWHARTREMNFFDAKGVLETVFGALGIVAEYEELEDPSLHPGKAAEVFVGGQSVGIVGEIHPLVLNHFGLDDGSVAMFDVDLKKLQTSISKSTKTYAGIIRFPESERDMALIVESLVPSSKIQKIIMRHKLVKSTSPVDVYTGEGVPKGKKSVAYRIVFQSTRSTLTAELLNRAEGDILRQLQSEVGAELRI</sequence>
<dbReference type="SUPFAM" id="SSF55681">
    <property type="entry name" value="Class II aaRS and biotin synthetases"/>
    <property type="match status" value="1"/>
</dbReference>
<dbReference type="SUPFAM" id="SSF54991">
    <property type="entry name" value="Anticodon-binding domain of PheRS"/>
    <property type="match status" value="1"/>
</dbReference>
<dbReference type="InterPro" id="IPR041616">
    <property type="entry name" value="PheRS_beta_core"/>
</dbReference>
<proteinExistence type="predicted"/>
<dbReference type="EMBL" id="UINC01094832">
    <property type="protein sequence ID" value="SVC50406.1"/>
    <property type="molecule type" value="Genomic_DNA"/>
</dbReference>
<feature type="domain" description="FDX-ACB" evidence="1">
    <location>
        <begin position="110"/>
        <end position="201"/>
    </location>
</feature>
<dbReference type="Gene3D" id="3.30.70.380">
    <property type="entry name" value="Ferrodoxin-fold anticodon-binding domain"/>
    <property type="match status" value="1"/>
</dbReference>